<dbReference type="SUPFAM" id="SSF58104">
    <property type="entry name" value="Methyl-accepting chemotaxis protein (MCP) signaling domain"/>
    <property type="match status" value="1"/>
</dbReference>
<sequence length="669" mass="74757">MFNLGKRKKKEVPKREMTSLYFKSNEARMRVKDVLKARDEIGQQPIKFALGYSLPSVDLSKVAHDIKSVLPNDCMLIMASSAGLLCSLDDNTPLNDLYGVSIGNNGMDGDRVDLMLFSSDMIEHIHVVSIDLGVKITNKDEQIKFIENEVRKVKIPFKATSHSTLGYVLLDGISWAESFLMEAIYNAGSLPCMYVGGSAGGRLDFKNTYIFDNNSVVKGKAVITYVKLKKNYHFGIFKTQNFEVTNEKFLVVDSDVKSRTINKFLDNKTHKQNSVFEALSDKLKCDLSKVPNIMNDYTFGVKIKDQMFVRCIADFKADTESVSMYCDVDKGEELTLLKRVDVVERTKMDYKAYAKNKPEPLGVILNDCVLRRLHNINMLKGINVFDKIPAIGFSTFGEILGVNMNETLNAIFFYHHEGHFSDDILDTFHLQYSQFKSHFIYKRIAQLEIINNINSLMLNQLKSSIPTIKNIADTLTTTSRDFKGMGENLDSVNEQFGAFVAQLESGMQTGSENMNLGEQIHRLLGEIDGLNRVLDIISGIANQTNLLALNAAIEAARAGEHGRGFAVVADEVRNLAERTQKSLSDTNASIKSVIESVHNIDSSAQNASSNMLDISERSKSISAIIMNLIDNGKTLSNNISSKAGASEQIEEELQKINVYESILEILQKK</sequence>
<organism evidence="8 9">
    <name type="scientific">Helicobacter didelphidarum</name>
    <dbReference type="NCBI Taxonomy" id="2040648"/>
    <lineage>
        <taxon>Bacteria</taxon>
        <taxon>Pseudomonadati</taxon>
        <taxon>Campylobacterota</taxon>
        <taxon>Epsilonproteobacteria</taxon>
        <taxon>Campylobacterales</taxon>
        <taxon>Helicobacteraceae</taxon>
        <taxon>Helicobacter</taxon>
    </lineage>
</organism>
<dbReference type="Pfam" id="PF00015">
    <property type="entry name" value="MCPsignal"/>
    <property type="match status" value="1"/>
</dbReference>
<comment type="caution">
    <text evidence="8">The sequence shown here is derived from an EMBL/GenBank/DDBJ whole genome shotgun (WGS) entry which is preliminary data.</text>
</comment>
<dbReference type="SMART" id="SM01204">
    <property type="entry name" value="FIST_C"/>
    <property type="match status" value="1"/>
</dbReference>
<evidence type="ECO:0000256" key="1">
    <source>
        <dbReference type="ARBA" id="ARBA00004141"/>
    </source>
</evidence>
<dbReference type="RefSeq" id="WP_115542784.1">
    <property type="nucleotide sequence ID" value="NZ_NXLQ01000006.1"/>
</dbReference>
<dbReference type="Proteomes" id="UP000256379">
    <property type="component" value="Unassembled WGS sequence"/>
</dbReference>
<accession>A0A3D8INN0</accession>
<dbReference type="InterPro" id="IPR019494">
    <property type="entry name" value="FIST_C"/>
</dbReference>
<evidence type="ECO:0000256" key="3">
    <source>
        <dbReference type="ARBA" id="ARBA00022989"/>
    </source>
</evidence>
<dbReference type="OrthoDB" id="9765597at2"/>
<keyword evidence="9" id="KW-1185">Reference proteome</keyword>
<keyword evidence="2" id="KW-0812">Transmembrane</keyword>
<dbReference type="PROSITE" id="PS50111">
    <property type="entry name" value="CHEMOTAXIS_TRANSDUC_2"/>
    <property type="match status" value="1"/>
</dbReference>
<dbReference type="InterPro" id="IPR004089">
    <property type="entry name" value="MCPsignal_dom"/>
</dbReference>
<dbReference type="EMBL" id="NXLQ01000006">
    <property type="protein sequence ID" value="RDU66224.1"/>
    <property type="molecule type" value="Genomic_DNA"/>
</dbReference>
<evidence type="ECO:0000313" key="9">
    <source>
        <dbReference type="Proteomes" id="UP000256379"/>
    </source>
</evidence>
<dbReference type="InterPro" id="IPR013702">
    <property type="entry name" value="FIST_domain_N"/>
</dbReference>
<protein>
    <submittedName>
        <fullName evidence="8">Chemotaxis protein</fullName>
    </submittedName>
</protein>
<evidence type="ECO:0000256" key="2">
    <source>
        <dbReference type="ARBA" id="ARBA00022692"/>
    </source>
</evidence>
<evidence type="ECO:0000256" key="4">
    <source>
        <dbReference type="ARBA" id="ARBA00023136"/>
    </source>
</evidence>
<dbReference type="SMART" id="SM00283">
    <property type="entry name" value="MA"/>
    <property type="match status" value="1"/>
</dbReference>
<dbReference type="PANTHER" id="PTHR32089">
    <property type="entry name" value="METHYL-ACCEPTING CHEMOTAXIS PROTEIN MCPB"/>
    <property type="match status" value="1"/>
</dbReference>
<reference evidence="8 9" key="1">
    <citation type="submission" date="2018-04" db="EMBL/GenBank/DDBJ databases">
        <title>Novel Campyloabacter and Helicobacter Species and Strains.</title>
        <authorList>
            <person name="Mannion A.J."/>
            <person name="Shen Z."/>
            <person name="Fox J.G."/>
        </authorList>
    </citation>
    <scope>NUCLEOTIDE SEQUENCE [LARGE SCALE GENOMIC DNA]</scope>
    <source>
        <strain evidence="8 9">MIT 17-337</strain>
    </source>
</reference>
<dbReference type="SMART" id="SM00897">
    <property type="entry name" value="FIST"/>
    <property type="match status" value="1"/>
</dbReference>
<proteinExistence type="predicted"/>
<name>A0A3D8INN0_9HELI</name>
<dbReference type="AlphaFoldDB" id="A0A3D8INN0"/>
<dbReference type="GO" id="GO:0016020">
    <property type="term" value="C:membrane"/>
    <property type="evidence" value="ECO:0007669"/>
    <property type="project" value="UniProtKB-SubCell"/>
</dbReference>
<dbReference type="GO" id="GO:0007165">
    <property type="term" value="P:signal transduction"/>
    <property type="evidence" value="ECO:0007669"/>
    <property type="project" value="UniProtKB-KW"/>
</dbReference>
<dbReference type="Gene3D" id="1.10.287.950">
    <property type="entry name" value="Methyl-accepting chemotaxis protein"/>
    <property type="match status" value="1"/>
</dbReference>
<dbReference type="Pfam" id="PF08495">
    <property type="entry name" value="FIST"/>
    <property type="match status" value="1"/>
</dbReference>
<dbReference type="Pfam" id="PF10442">
    <property type="entry name" value="FIST_C"/>
    <property type="match status" value="1"/>
</dbReference>
<evidence type="ECO:0000259" key="7">
    <source>
        <dbReference type="PROSITE" id="PS50111"/>
    </source>
</evidence>
<dbReference type="PANTHER" id="PTHR32089:SF119">
    <property type="entry name" value="METHYL-ACCEPTING CHEMOTAXIS PROTEIN CTPL"/>
    <property type="match status" value="1"/>
</dbReference>
<evidence type="ECO:0000256" key="5">
    <source>
        <dbReference type="ARBA" id="ARBA00023224"/>
    </source>
</evidence>
<keyword evidence="5 6" id="KW-0807">Transducer</keyword>
<comment type="subcellular location">
    <subcellularLocation>
        <location evidence="1">Membrane</location>
        <topology evidence="1">Multi-pass membrane protein</topology>
    </subcellularLocation>
</comment>
<feature type="domain" description="Methyl-accepting transducer" evidence="7">
    <location>
        <begin position="518"/>
        <end position="664"/>
    </location>
</feature>
<keyword evidence="3" id="KW-1133">Transmembrane helix</keyword>
<gene>
    <name evidence="8" type="ORF">CQA53_04225</name>
</gene>
<evidence type="ECO:0000313" key="8">
    <source>
        <dbReference type="EMBL" id="RDU66224.1"/>
    </source>
</evidence>
<evidence type="ECO:0000256" key="6">
    <source>
        <dbReference type="PROSITE-ProRule" id="PRU00284"/>
    </source>
</evidence>
<keyword evidence="4" id="KW-0472">Membrane</keyword>